<dbReference type="AlphaFoldDB" id="A0A7J9NXW5"/>
<organism evidence="1 2">
    <name type="scientific">Methanococcus maripaludis</name>
    <name type="common">Methanococcus deltae</name>
    <dbReference type="NCBI Taxonomy" id="39152"/>
    <lineage>
        <taxon>Archaea</taxon>
        <taxon>Methanobacteriati</taxon>
        <taxon>Methanobacteriota</taxon>
        <taxon>Methanomada group</taxon>
        <taxon>Methanococci</taxon>
        <taxon>Methanococcales</taxon>
        <taxon>Methanococcaceae</taxon>
        <taxon>Methanococcus</taxon>
    </lineage>
</organism>
<sequence>MGGEIKVPKKYAISEEDILEIISKLPDSEIKLKLLDLIDGDDARLMLYETYEDVFGYLGELGFEEEITGEELHKAYLSMGDDPIFNTEGFEVVANVALANASR</sequence>
<dbReference type="RefSeq" id="WP_181501682.1">
    <property type="nucleotide sequence ID" value="NZ_JACDUH010000003.1"/>
</dbReference>
<comment type="caution">
    <text evidence="1">The sequence shown here is derived from an EMBL/GenBank/DDBJ whole genome shotgun (WGS) entry which is preliminary data.</text>
</comment>
<dbReference type="Proteomes" id="UP000564425">
    <property type="component" value="Unassembled WGS sequence"/>
</dbReference>
<proteinExistence type="predicted"/>
<accession>A0A7J9NXW5</accession>
<reference evidence="1 2" key="1">
    <citation type="submission" date="2020-07" db="EMBL/GenBank/DDBJ databases">
        <title>Genomic Encyclopedia of Type Strains, Phase IV (KMG-V): Genome sequencing to study the core and pangenomes of soil and plant-associated prokaryotes.</title>
        <authorList>
            <person name="Whitman W."/>
        </authorList>
    </citation>
    <scope>NUCLEOTIDE SEQUENCE [LARGE SCALE GENOMIC DNA]</scope>
    <source>
        <strain evidence="1 2">A1</strain>
    </source>
</reference>
<gene>
    <name evidence="1" type="ORF">HNP86_002022</name>
</gene>
<evidence type="ECO:0000313" key="1">
    <source>
        <dbReference type="EMBL" id="MBA2851863.1"/>
    </source>
</evidence>
<name>A0A7J9NXW5_METMI</name>
<evidence type="ECO:0000313" key="2">
    <source>
        <dbReference type="Proteomes" id="UP000564425"/>
    </source>
</evidence>
<protein>
    <submittedName>
        <fullName evidence="1">Uncharacterized protein</fullName>
    </submittedName>
</protein>
<dbReference type="EMBL" id="JACDUH010000003">
    <property type="protein sequence ID" value="MBA2851863.1"/>
    <property type="molecule type" value="Genomic_DNA"/>
</dbReference>